<feature type="domain" description="PPM-type phosphatase" evidence="1">
    <location>
        <begin position="135"/>
        <end position="454"/>
    </location>
</feature>
<sequence>MFSSSVLRSPAFRRSTTLLTVAISANAWVANNAFAISARRAIAPATRTTLAEAAPSFSSSAEFGANEGARHGACGRAFYPRDVYYDAEAKSKLEELRALRRDEIADGGGAASGGGNKTNTNSTTLGVLKESGGKYSGTLTLIGYKGGPLESQINQDRAVVLSPFVVGNKKDTDGAGGSDNDSDSVDNNSNKLIGCFDGHARLGEVVSDYVVKELPKLLASKLDKIQPKSNYTDQVSQAITETFVEMDRTAPAEISGGCTATIVLQKGSRLYVANAGDSRSFVVVYRAKAKTAEVVYISREDKPSLPDERERVEKAGGKVLLPPTGTSRVLYTDPESGLTSGLAMSRSIGDWEVGKFGVIPDPIIDTIDIDEVVEQHSGGSEDDVCIFAVSATDGCMDYTNPEGVAAVLARSMYEDESPHLLTAMEQIIYTAAAGWERAKRGTYRDDIAISVCAIRIPPSLLQGR</sequence>
<keyword evidence="3" id="KW-1185">Reference proteome</keyword>
<dbReference type="SMART" id="SM00332">
    <property type="entry name" value="PP2Cc"/>
    <property type="match status" value="1"/>
</dbReference>
<dbReference type="PANTHER" id="PTHR47992">
    <property type="entry name" value="PROTEIN PHOSPHATASE"/>
    <property type="match status" value="1"/>
</dbReference>
<dbReference type="PROSITE" id="PS51746">
    <property type="entry name" value="PPM_2"/>
    <property type="match status" value="1"/>
</dbReference>
<organism evidence="2 3">
    <name type="scientific">Pseudo-nitzschia multistriata</name>
    <dbReference type="NCBI Taxonomy" id="183589"/>
    <lineage>
        <taxon>Eukaryota</taxon>
        <taxon>Sar</taxon>
        <taxon>Stramenopiles</taxon>
        <taxon>Ochrophyta</taxon>
        <taxon>Bacillariophyta</taxon>
        <taxon>Bacillariophyceae</taxon>
        <taxon>Bacillariophycidae</taxon>
        <taxon>Bacillariales</taxon>
        <taxon>Bacillariaceae</taxon>
        <taxon>Pseudo-nitzschia</taxon>
    </lineage>
</organism>
<proteinExistence type="predicted"/>
<dbReference type="InterPro" id="IPR001932">
    <property type="entry name" value="PPM-type_phosphatase-like_dom"/>
</dbReference>
<dbReference type="SUPFAM" id="SSF81606">
    <property type="entry name" value="PP2C-like"/>
    <property type="match status" value="1"/>
</dbReference>
<accession>A0A448YXQ9</accession>
<evidence type="ECO:0000259" key="1">
    <source>
        <dbReference type="PROSITE" id="PS51746"/>
    </source>
</evidence>
<dbReference type="Gene3D" id="3.60.40.10">
    <property type="entry name" value="PPM-type phosphatase domain"/>
    <property type="match status" value="1"/>
</dbReference>
<gene>
    <name evidence="2" type="ORF">PSNMU_V1.4_AUG-EV-PASAV3_0012400</name>
</gene>
<name>A0A448YXQ9_9STRA</name>
<dbReference type="InterPro" id="IPR015655">
    <property type="entry name" value="PP2C"/>
</dbReference>
<dbReference type="CDD" id="cd00143">
    <property type="entry name" value="PP2Cc"/>
    <property type="match status" value="1"/>
</dbReference>
<evidence type="ECO:0000313" key="3">
    <source>
        <dbReference type="Proteomes" id="UP000291116"/>
    </source>
</evidence>
<dbReference type="InterPro" id="IPR036457">
    <property type="entry name" value="PPM-type-like_dom_sf"/>
</dbReference>
<dbReference type="AlphaFoldDB" id="A0A448YXQ9"/>
<dbReference type="GO" id="GO:0004722">
    <property type="term" value="F:protein serine/threonine phosphatase activity"/>
    <property type="evidence" value="ECO:0007669"/>
    <property type="project" value="InterPro"/>
</dbReference>
<dbReference type="Pfam" id="PF00481">
    <property type="entry name" value="PP2C"/>
    <property type="match status" value="1"/>
</dbReference>
<evidence type="ECO:0000313" key="2">
    <source>
        <dbReference type="EMBL" id="VEU34530.1"/>
    </source>
</evidence>
<protein>
    <recommendedName>
        <fullName evidence="1">PPM-type phosphatase domain-containing protein</fullName>
    </recommendedName>
</protein>
<dbReference type="OrthoDB" id="10264738at2759"/>
<dbReference type="Proteomes" id="UP000291116">
    <property type="component" value="Unassembled WGS sequence"/>
</dbReference>
<reference evidence="2 3" key="1">
    <citation type="submission" date="2019-01" db="EMBL/GenBank/DDBJ databases">
        <authorList>
            <person name="Ferrante I. M."/>
        </authorList>
    </citation>
    <scope>NUCLEOTIDE SEQUENCE [LARGE SCALE GENOMIC DNA]</scope>
    <source>
        <strain evidence="2 3">B856</strain>
    </source>
</reference>
<dbReference type="EMBL" id="CAACVS010000031">
    <property type="protein sequence ID" value="VEU34530.1"/>
    <property type="molecule type" value="Genomic_DNA"/>
</dbReference>